<evidence type="ECO:0000256" key="2">
    <source>
        <dbReference type="SAM" id="SignalP"/>
    </source>
</evidence>
<protein>
    <submittedName>
        <fullName evidence="4">Glycoside hydrolase family 64 protein</fullName>
    </submittedName>
</protein>
<feature type="region of interest" description="Disordered" evidence="1">
    <location>
        <begin position="377"/>
        <end position="399"/>
    </location>
</feature>
<feature type="domain" description="GH64" evidence="3">
    <location>
        <begin position="67"/>
        <end position="431"/>
    </location>
</feature>
<dbReference type="PROSITE" id="PS52006">
    <property type="entry name" value="GH64"/>
    <property type="match status" value="1"/>
</dbReference>
<dbReference type="OrthoDB" id="10058186at2759"/>
<accession>A0A6A6F1A8</accession>
<dbReference type="PANTHER" id="PTHR38165:SF1">
    <property type="entry name" value="GLUCANASE B"/>
    <property type="match status" value="1"/>
</dbReference>
<dbReference type="Gene3D" id="3.30.920.50">
    <property type="entry name" value="Beta-1,3-glucanase, C-terminal domain"/>
    <property type="match status" value="1"/>
</dbReference>
<dbReference type="Gene3D" id="2.60.110.10">
    <property type="entry name" value="Thaumatin"/>
    <property type="match status" value="1"/>
</dbReference>
<dbReference type="AlphaFoldDB" id="A0A6A6F1A8"/>
<dbReference type="PANTHER" id="PTHR38165">
    <property type="match status" value="1"/>
</dbReference>
<keyword evidence="2" id="KW-0732">Signal</keyword>
<feature type="chain" id="PRO_5025454129" evidence="2">
    <location>
        <begin position="22"/>
        <end position="452"/>
    </location>
</feature>
<dbReference type="InterPro" id="IPR037398">
    <property type="entry name" value="Glyco_hydro_64_fam"/>
</dbReference>
<dbReference type="EMBL" id="ML992702">
    <property type="protein sequence ID" value="KAF2207552.1"/>
    <property type="molecule type" value="Genomic_DNA"/>
</dbReference>
<gene>
    <name evidence="4" type="ORF">CERZMDRAFT_115080</name>
</gene>
<feature type="signal peptide" evidence="2">
    <location>
        <begin position="1"/>
        <end position="21"/>
    </location>
</feature>
<name>A0A6A6F1A8_9PEZI</name>
<evidence type="ECO:0000313" key="4">
    <source>
        <dbReference type="EMBL" id="KAF2207552.1"/>
    </source>
</evidence>
<evidence type="ECO:0000313" key="5">
    <source>
        <dbReference type="Proteomes" id="UP000799539"/>
    </source>
</evidence>
<organism evidence="4 5">
    <name type="scientific">Cercospora zeae-maydis SCOH1-5</name>
    <dbReference type="NCBI Taxonomy" id="717836"/>
    <lineage>
        <taxon>Eukaryota</taxon>
        <taxon>Fungi</taxon>
        <taxon>Dikarya</taxon>
        <taxon>Ascomycota</taxon>
        <taxon>Pezizomycotina</taxon>
        <taxon>Dothideomycetes</taxon>
        <taxon>Dothideomycetidae</taxon>
        <taxon>Mycosphaerellales</taxon>
        <taxon>Mycosphaerellaceae</taxon>
        <taxon>Cercospora</taxon>
    </lineage>
</organism>
<dbReference type="InterPro" id="IPR032477">
    <property type="entry name" value="Glyco_hydro_64"/>
</dbReference>
<dbReference type="InterPro" id="IPR037176">
    <property type="entry name" value="Osmotin/thaumatin-like_sf"/>
</dbReference>
<sequence length="452" mass="49125">MHNFLSLPLLSLLPWTHLTSAVPLLVRDETSTGNETSTPKVLVRDYNTLNASTLPADADEQSKAAANGVLTLSIQNKWPSENLRVYVSGLGDNRALVMLGQDGKWIHPTTSSATPEPVKGPIAIPLGKPNSTLTLTLPGYLESSRVWIVDGTLDFFVVATPNGPGLVEPAAVNADDPNSQKNYAFAELSWGATYGLYADITAVDFVGLPLGIELEEANNAKHSILGTPSNAADHLCDVLKQQAQTDKQPWDQLCAHDSNGKLVRVLAPSNLISQKADAFKGYYDRYVNNAWTKFASEDLFIETQTDAGRVPCRVRDNQLQCKGDNRAYAKPTTSDIMGCNTGPFAIQAGDNGVHLAVVPRLCAAFHRSTLFLKGGNVQPGQPPQEYYRTPKSGPNSNMPPKNFYSKFVHDIEHESRGYAFAYDDVTAKQEWDQSGLVSSTQPKVLRIIVGGT</sequence>
<proteinExistence type="predicted"/>
<evidence type="ECO:0000259" key="3">
    <source>
        <dbReference type="PROSITE" id="PS52006"/>
    </source>
</evidence>
<reference evidence="4" key="1">
    <citation type="journal article" date="2020" name="Stud. Mycol.">
        <title>101 Dothideomycetes genomes: a test case for predicting lifestyles and emergence of pathogens.</title>
        <authorList>
            <person name="Haridas S."/>
            <person name="Albert R."/>
            <person name="Binder M."/>
            <person name="Bloem J."/>
            <person name="Labutti K."/>
            <person name="Salamov A."/>
            <person name="Andreopoulos B."/>
            <person name="Baker S."/>
            <person name="Barry K."/>
            <person name="Bills G."/>
            <person name="Bluhm B."/>
            <person name="Cannon C."/>
            <person name="Castanera R."/>
            <person name="Culley D."/>
            <person name="Daum C."/>
            <person name="Ezra D."/>
            <person name="Gonzalez J."/>
            <person name="Henrissat B."/>
            <person name="Kuo A."/>
            <person name="Liang C."/>
            <person name="Lipzen A."/>
            <person name="Lutzoni F."/>
            <person name="Magnuson J."/>
            <person name="Mondo S."/>
            <person name="Nolan M."/>
            <person name="Ohm R."/>
            <person name="Pangilinan J."/>
            <person name="Park H.-J."/>
            <person name="Ramirez L."/>
            <person name="Alfaro M."/>
            <person name="Sun H."/>
            <person name="Tritt A."/>
            <person name="Yoshinaga Y."/>
            <person name="Zwiers L.-H."/>
            <person name="Turgeon B."/>
            <person name="Goodwin S."/>
            <person name="Spatafora J."/>
            <person name="Crous P."/>
            <person name="Grigoriev I."/>
        </authorList>
    </citation>
    <scope>NUCLEOTIDE SEQUENCE</scope>
    <source>
        <strain evidence="4">SCOH1-5</strain>
    </source>
</reference>
<dbReference type="InterPro" id="IPR042517">
    <property type="entry name" value="Glyco_hydro_64_N_2"/>
</dbReference>
<keyword evidence="5" id="KW-1185">Reference proteome</keyword>
<evidence type="ECO:0000256" key="1">
    <source>
        <dbReference type="SAM" id="MobiDB-lite"/>
    </source>
</evidence>
<dbReference type="Pfam" id="PF16483">
    <property type="entry name" value="Glyco_hydro_64"/>
    <property type="match status" value="1"/>
</dbReference>
<dbReference type="Proteomes" id="UP000799539">
    <property type="component" value="Unassembled WGS sequence"/>
</dbReference>
<dbReference type="GO" id="GO:0016787">
    <property type="term" value="F:hydrolase activity"/>
    <property type="evidence" value="ECO:0007669"/>
    <property type="project" value="UniProtKB-KW"/>
</dbReference>
<keyword evidence="4" id="KW-0378">Hydrolase</keyword>